<gene>
    <name evidence="3" type="ORF">FNF29_07584</name>
</gene>
<evidence type="ECO:0000256" key="1">
    <source>
        <dbReference type="SAM" id="Coils"/>
    </source>
</evidence>
<feature type="compositionally biased region" description="Low complexity" evidence="2">
    <location>
        <begin position="302"/>
        <end position="311"/>
    </location>
</feature>
<feature type="compositionally biased region" description="Low complexity" evidence="2">
    <location>
        <begin position="367"/>
        <end position="378"/>
    </location>
</feature>
<accession>A0A5A8C2Y8</accession>
<sequence>MCFHGVNSLPDKSSSCSLSMSAPPVPSGPLLRSATMGVIEARRASASGDGVPSAGDVEASAEHLFMQAMAGSMSLDHLGDVFFLFCEHGRGRKIKAGLTDTVVSVRATSKKQRRSLSTKGWLAMLSRVPRSCPIVPDRVPVRQARSIFARNVAFSASADQMGELRFPHFLEALVDVAQSAFPSADDFASVRVLVQEALVPLYEMEMGTAPAMLDLDEGGTAARPDITAGASAQRGGRVPSPPRGSGASVASSSAYVAARTSDLVLTSQGTMSLHRARQLGLAAMPTRTKSVVHPGGASSQAGSSVRGDSVSSGLLASEAPSVAGARVGLAGRSATLGRRTFSMRGSALRQDQQEADLPSDHRPSPAPAAAAGPTPTGAGPDGGAERGTAERGADAVAAADANAGESPDATPVRGGRKRIAIKSLDLAAVAASSIHTAVIAALEGGALDTAKPGGRELLGAIKQMLGAMSQAAQANRELRARVEELVMRVTQLRHATMEAAADS</sequence>
<dbReference type="Proteomes" id="UP000323011">
    <property type="component" value="Unassembled WGS sequence"/>
</dbReference>
<feature type="region of interest" description="Disordered" evidence="2">
    <location>
        <begin position="1"/>
        <end position="25"/>
    </location>
</feature>
<feature type="compositionally biased region" description="Low complexity" evidence="2">
    <location>
        <begin position="394"/>
        <end position="405"/>
    </location>
</feature>
<comment type="caution">
    <text evidence="3">The sequence shown here is derived from an EMBL/GenBank/DDBJ whole genome shotgun (WGS) entry which is preliminary data.</text>
</comment>
<feature type="region of interest" description="Disordered" evidence="2">
    <location>
        <begin position="289"/>
        <end position="311"/>
    </location>
</feature>
<feature type="compositionally biased region" description="Basic and acidic residues" evidence="2">
    <location>
        <begin position="383"/>
        <end position="393"/>
    </location>
</feature>
<feature type="compositionally biased region" description="Low complexity" evidence="2">
    <location>
        <begin position="8"/>
        <end position="21"/>
    </location>
</feature>
<proteinExistence type="predicted"/>
<protein>
    <submittedName>
        <fullName evidence="3">Uncharacterized protein</fullName>
    </submittedName>
</protein>
<reference evidence="3 4" key="1">
    <citation type="submission" date="2019-07" db="EMBL/GenBank/DDBJ databases">
        <title>Genomes of Cafeteria roenbergensis.</title>
        <authorList>
            <person name="Fischer M.G."/>
            <person name="Hackl T."/>
            <person name="Roman M."/>
        </authorList>
    </citation>
    <scope>NUCLEOTIDE SEQUENCE [LARGE SCALE GENOMIC DNA]</scope>
    <source>
        <strain evidence="3 4">BVI</strain>
    </source>
</reference>
<keyword evidence="1" id="KW-0175">Coiled coil</keyword>
<feature type="region of interest" description="Disordered" evidence="2">
    <location>
        <begin position="345"/>
        <end position="414"/>
    </location>
</feature>
<evidence type="ECO:0000256" key="2">
    <source>
        <dbReference type="SAM" id="MobiDB-lite"/>
    </source>
</evidence>
<keyword evidence="4" id="KW-1185">Reference proteome</keyword>
<dbReference type="EMBL" id="VLTN01000072">
    <property type="protein sequence ID" value="KAA0147094.1"/>
    <property type="molecule type" value="Genomic_DNA"/>
</dbReference>
<evidence type="ECO:0000313" key="3">
    <source>
        <dbReference type="EMBL" id="KAA0147094.1"/>
    </source>
</evidence>
<name>A0A5A8C2Y8_CAFRO</name>
<evidence type="ECO:0000313" key="4">
    <source>
        <dbReference type="Proteomes" id="UP000323011"/>
    </source>
</evidence>
<feature type="compositionally biased region" description="Low complexity" evidence="2">
    <location>
        <begin position="234"/>
        <end position="249"/>
    </location>
</feature>
<dbReference type="AlphaFoldDB" id="A0A5A8C2Y8"/>
<feature type="region of interest" description="Disordered" evidence="2">
    <location>
        <begin position="229"/>
        <end position="249"/>
    </location>
</feature>
<organism evidence="3 4">
    <name type="scientific">Cafeteria roenbergensis</name>
    <name type="common">Marine flagellate</name>
    <dbReference type="NCBI Taxonomy" id="33653"/>
    <lineage>
        <taxon>Eukaryota</taxon>
        <taxon>Sar</taxon>
        <taxon>Stramenopiles</taxon>
        <taxon>Bigyra</taxon>
        <taxon>Opalozoa</taxon>
        <taxon>Bicosoecida</taxon>
        <taxon>Cafeteriaceae</taxon>
        <taxon>Cafeteria</taxon>
    </lineage>
</organism>
<feature type="coiled-coil region" evidence="1">
    <location>
        <begin position="468"/>
        <end position="495"/>
    </location>
</feature>